<protein>
    <submittedName>
        <fullName evidence="2">Uma2 family endonuclease</fullName>
    </submittedName>
</protein>
<dbReference type="InterPro" id="IPR008538">
    <property type="entry name" value="Uma2"/>
</dbReference>
<evidence type="ECO:0000313" key="2">
    <source>
        <dbReference type="EMBL" id="MBE9070325.1"/>
    </source>
</evidence>
<organism evidence="2 3">
    <name type="scientific">Leptolyngbya cf. ectocarpi LEGE 11479</name>
    <dbReference type="NCBI Taxonomy" id="1828722"/>
    <lineage>
        <taxon>Bacteria</taxon>
        <taxon>Bacillati</taxon>
        <taxon>Cyanobacteriota</taxon>
        <taxon>Cyanophyceae</taxon>
        <taxon>Leptolyngbyales</taxon>
        <taxon>Leptolyngbyaceae</taxon>
        <taxon>Leptolyngbya group</taxon>
        <taxon>Leptolyngbya</taxon>
    </lineage>
</organism>
<sequence>MVALPSVSFDSQTLKRWNVDEYHRMAESGVLAECDRTELLAGQVILMIAKGTPHVTALRLLATALDKELANQPFFVSTQDPIQLDSYSEPEPDLAIVKGNFLDYAAHHPTPKDICLIVEVADSTLKQDCEVKDKLYAQAGITDYWVLDLPHRQLHVFRSPTVTGYTSHLILTQNQKISPVAFPDSILLLKNLLPPAV</sequence>
<dbReference type="InterPro" id="IPR012296">
    <property type="entry name" value="Nuclease_put_TT1808"/>
</dbReference>
<dbReference type="EMBL" id="JADEXP010000413">
    <property type="protein sequence ID" value="MBE9070325.1"/>
    <property type="molecule type" value="Genomic_DNA"/>
</dbReference>
<evidence type="ECO:0000313" key="3">
    <source>
        <dbReference type="Proteomes" id="UP000615026"/>
    </source>
</evidence>
<accession>A0A929FAC3</accession>
<gene>
    <name evidence="2" type="ORF">IQ260_27150</name>
</gene>
<dbReference type="AlphaFoldDB" id="A0A929FAC3"/>
<evidence type="ECO:0000259" key="1">
    <source>
        <dbReference type="Pfam" id="PF05685"/>
    </source>
</evidence>
<dbReference type="RefSeq" id="WP_193996199.1">
    <property type="nucleotide sequence ID" value="NZ_JADEXP010000413.1"/>
</dbReference>
<dbReference type="Proteomes" id="UP000615026">
    <property type="component" value="Unassembled WGS sequence"/>
</dbReference>
<keyword evidence="3" id="KW-1185">Reference proteome</keyword>
<dbReference type="Gene3D" id="3.90.1570.10">
    <property type="entry name" value="tt1808, chain A"/>
    <property type="match status" value="1"/>
</dbReference>
<reference evidence="2" key="1">
    <citation type="submission" date="2020-10" db="EMBL/GenBank/DDBJ databases">
        <authorList>
            <person name="Castelo-Branco R."/>
            <person name="Eusebio N."/>
            <person name="Adriana R."/>
            <person name="Vieira A."/>
            <person name="Brugerolle De Fraissinette N."/>
            <person name="Rezende De Castro R."/>
            <person name="Schneider M.P."/>
            <person name="Vasconcelos V."/>
            <person name="Leao P.N."/>
        </authorList>
    </citation>
    <scope>NUCLEOTIDE SEQUENCE</scope>
    <source>
        <strain evidence="2">LEGE 11479</strain>
    </source>
</reference>
<keyword evidence="2" id="KW-0255">Endonuclease</keyword>
<dbReference type="GO" id="GO:0004519">
    <property type="term" value="F:endonuclease activity"/>
    <property type="evidence" value="ECO:0007669"/>
    <property type="project" value="UniProtKB-KW"/>
</dbReference>
<name>A0A929FAC3_LEPEC</name>
<feature type="domain" description="Putative restriction endonuclease" evidence="1">
    <location>
        <begin position="20"/>
        <end position="183"/>
    </location>
</feature>
<dbReference type="SUPFAM" id="SSF52980">
    <property type="entry name" value="Restriction endonuclease-like"/>
    <property type="match status" value="1"/>
</dbReference>
<comment type="caution">
    <text evidence="2">The sequence shown here is derived from an EMBL/GenBank/DDBJ whole genome shotgun (WGS) entry which is preliminary data.</text>
</comment>
<keyword evidence="2" id="KW-0378">Hydrolase</keyword>
<dbReference type="InterPro" id="IPR011335">
    <property type="entry name" value="Restrct_endonuc-II-like"/>
</dbReference>
<dbReference type="CDD" id="cd06260">
    <property type="entry name" value="DUF820-like"/>
    <property type="match status" value="1"/>
</dbReference>
<dbReference type="Pfam" id="PF05685">
    <property type="entry name" value="Uma2"/>
    <property type="match status" value="1"/>
</dbReference>
<proteinExistence type="predicted"/>
<dbReference type="PANTHER" id="PTHR35400">
    <property type="entry name" value="SLR1083 PROTEIN"/>
    <property type="match status" value="1"/>
</dbReference>
<dbReference type="PANTHER" id="PTHR35400:SF1">
    <property type="entry name" value="SLR1083 PROTEIN"/>
    <property type="match status" value="1"/>
</dbReference>
<keyword evidence="2" id="KW-0540">Nuclease</keyword>